<dbReference type="RefSeq" id="XP_026282446.1">
    <property type="nucleotide sequence ID" value="XM_026426661.2"/>
</dbReference>
<dbReference type="GeneID" id="113209237"/>
<dbReference type="InterPro" id="IPR036497">
    <property type="entry name" value="GLTP_sf"/>
</dbReference>
<dbReference type="AlphaFoldDB" id="A0A6J1SVG5"/>
<dbReference type="PANTHER" id="PTHR10219">
    <property type="entry name" value="GLYCOLIPID TRANSFER PROTEIN-RELATED"/>
    <property type="match status" value="1"/>
</dbReference>
<gene>
    <name evidence="4" type="primary">LOC113209237</name>
</gene>
<dbReference type="Proteomes" id="UP000504606">
    <property type="component" value="Unplaced"/>
</dbReference>
<dbReference type="InterPro" id="IPR014830">
    <property type="entry name" value="Glycolipid_transfer_prot_dom"/>
</dbReference>
<organism evidence="3 4">
    <name type="scientific">Frankliniella occidentalis</name>
    <name type="common">Western flower thrips</name>
    <name type="synonym">Euthrips occidentalis</name>
    <dbReference type="NCBI Taxonomy" id="133901"/>
    <lineage>
        <taxon>Eukaryota</taxon>
        <taxon>Metazoa</taxon>
        <taxon>Ecdysozoa</taxon>
        <taxon>Arthropoda</taxon>
        <taxon>Hexapoda</taxon>
        <taxon>Insecta</taxon>
        <taxon>Pterygota</taxon>
        <taxon>Neoptera</taxon>
        <taxon>Paraneoptera</taxon>
        <taxon>Thysanoptera</taxon>
        <taxon>Terebrantia</taxon>
        <taxon>Thripoidea</taxon>
        <taxon>Thripidae</taxon>
        <taxon>Frankliniella</taxon>
    </lineage>
</organism>
<dbReference type="GO" id="GO:0016020">
    <property type="term" value="C:membrane"/>
    <property type="evidence" value="ECO:0007669"/>
    <property type="project" value="TreeGrafter"/>
</dbReference>
<dbReference type="Gene3D" id="1.10.3520.10">
    <property type="entry name" value="Glycolipid transfer protein"/>
    <property type="match status" value="1"/>
</dbReference>
<feature type="domain" description="Glycolipid transfer protein" evidence="2">
    <location>
        <begin position="34"/>
        <end position="174"/>
    </location>
</feature>
<dbReference type="SUPFAM" id="SSF110004">
    <property type="entry name" value="Glycolipid transfer protein, GLTP"/>
    <property type="match status" value="1"/>
</dbReference>
<sequence length="216" mass="24482">MGETPADTDATVGVVETIFSTRAKPFPCPVDGKIETVQFLEGASGVVSLVEKLGKVFAPVRYDMNGNIEKLTSKYNEDQERFEFLNDMLICEQAQGALRATDALLWLRRALSFFHKFLFSVVEDAKAGRKREDLSDNIQKAYRETLQKYHGFLAQRLFSVLSKMVPHRSQLLKIFALGVEDLEDAVIPEVEKFLSNLNSNLVVLDKFYEDLRLTPL</sequence>
<dbReference type="PANTHER" id="PTHR10219:SF25">
    <property type="entry name" value="PLECKSTRIN HOMOLOGY DOMAIN-CONTAINING FAMILY A MEMBER 8"/>
    <property type="match status" value="1"/>
</dbReference>
<dbReference type="GO" id="GO:1902387">
    <property type="term" value="F:ceramide 1-phosphate binding"/>
    <property type="evidence" value="ECO:0007669"/>
    <property type="project" value="TreeGrafter"/>
</dbReference>
<reference evidence="4" key="1">
    <citation type="submission" date="2025-08" db="UniProtKB">
        <authorList>
            <consortium name="RefSeq"/>
        </authorList>
    </citation>
    <scope>IDENTIFICATION</scope>
    <source>
        <tissue evidence="4">Whole organism</tissue>
    </source>
</reference>
<name>A0A6J1SVG5_FRAOC</name>
<dbReference type="Pfam" id="PF08718">
    <property type="entry name" value="GLTP"/>
    <property type="match status" value="1"/>
</dbReference>
<dbReference type="FunFam" id="1.10.3520.10:FF:000001">
    <property type="entry name" value="Pleckstrin domain-containing family A member 8"/>
    <property type="match status" value="1"/>
</dbReference>
<dbReference type="OrthoDB" id="205255at2759"/>
<evidence type="ECO:0000259" key="2">
    <source>
        <dbReference type="Pfam" id="PF08718"/>
    </source>
</evidence>
<keyword evidence="1" id="KW-0813">Transport</keyword>
<evidence type="ECO:0000313" key="4">
    <source>
        <dbReference type="RefSeq" id="XP_026282446.1"/>
    </source>
</evidence>
<evidence type="ECO:0000256" key="1">
    <source>
        <dbReference type="ARBA" id="ARBA00022448"/>
    </source>
</evidence>
<keyword evidence="3" id="KW-1185">Reference proteome</keyword>
<evidence type="ECO:0000313" key="3">
    <source>
        <dbReference type="Proteomes" id="UP000504606"/>
    </source>
</evidence>
<proteinExistence type="predicted"/>
<accession>A0A6J1SVG5</accession>
<dbReference type="GO" id="GO:0005829">
    <property type="term" value="C:cytosol"/>
    <property type="evidence" value="ECO:0007669"/>
    <property type="project" value="TreeGrafter"/>
</dbReference>
<dbReference type="GO" id="GO:1902388">
    <property type="term" value="F:ceramide 1-phosphate transfer activity"/>
    <property type="evidence" value="ECO:0007669"/>
    <property type="project" value="TreeGrafter"/>
</dbReference>
<protein>
    <submittedName>
        <fullName evidence="4">Glycolipid transfer protein</fullName>
    </submittedName>
</protein>
<dbReference type="KEGG" id="foc:113209237"/>